<protein>
    <submittedName>
        <fullName evidence="3">Kynurenine formamidase</fullName>
    </submittedName>
</protein>
<dbReference type="Pfam" id="PF20434">
    <property type="entry name" value="BD-FAE"/>
    <property type="match status" value="1"/>
</dbReference>
<dbReference type="OrthoDB" id="433474at2759"/>
<evidence type="ECO:0000256" key="1">
    <source>
        <dbReference type="ARBA" id="ARBA00022801"/>
    </source>
</evidence>
<dbReference type="AlphaFoldDB" id="A0A9Q0NGX7"/>
<organism evidence="3 4">
    <name type="scientific">Pseudolycoriella hygida</name>
    <dbReference type="NCBI Taxonomy" id="35572"/>
    <lineage>
        <taxon>Eukaryota</taxon>
        <taxon>Metazoa</taxon>
        <taxon>Ecdysozoa</taxon>
        <taxon>Arthropoda</taxon>
        <taxon>Hexapoda</taxon>
        <taxon>Insecta</taxon>
        <taxon>Pterygota</taxon>
        <taxon>Neoptera</taxon>
        <taxon>Endopterygota</taxon>
        <taxon>Diptera</taxon>
        <taxon>Nematocera</taxon>
        <taxon>Sciaroidea</taxon>
        <taxon>Sciaridae</taxon>
        <taxon>Pseudolycoriella</taxon>
    </lineage>
</organism>
<comment type="caution">
    <text evidence="3">The sequence shown here is derived from an EMBL/GenBank/DDBJ whole genome shotgun (WGS) entry which is preliminary data.</text>
</comment>
<evidence type="ECO:0000259" key="2">
    <source>
        <dbReference type="Pfam" id="PF20434"/>
    </source>
</evidence>
<dbReference type="PANTHER" id="PTHR48081:SF33">
    <property type="entry name" value="KYNURENINE FORMAMIDASE"/>
    <property type="match status" value="1"/>
</dbReference>
<feature type="domain" description="BD-FAE-like" evidence="2">
    <location>
        <begin position="68"/>
        <end position="230"/>
    </location>
</feature>
<keyword evidence="4" id="KW-1185">Reference proteome</keyword>
<dbReference type="EMBL" id="WJQU01000001">
    <property type="protein sequence ID" value="KAJ6649722.1"/>
    <property type="molecule type" value="Genomic_DNA"/>
</dbReference>
<dbReference type="Proteomes" id="UP001151699">
    <property type="component" value="Chromosome A"/>
</dbReference>
<dbReference type="InterPro" id="IPR029058">
    <property type="entry name" value="AB_hydrolase_fold"/>
</dbReference>
<dbReference type="InterPro" id="IPR049492">
    <property type="entry name" value="BD-FAE-like_dom"/>
</dbReference>
<keyword evidence="1" id="KW-0378">Hydrolase</keyword>
<dbReference type="GO" id="GO:0004061">
    <property type="term" value="F:arylformamidase activity"/>
    <property type="evidence" value="ECO:0007669"/>
    <property type="project" value="TreeGrafter"/>
</dbReference>
<accession>A0A9Q0NGX7</accession>
<evidence type="ECO:0000313" key="3">
    <source>
        <dbReference type="EMBL" id="KAJ6649722.1"/>
    </source>
</evidence>
<dbReference type="InterPro" id="IPR050300">
    <property type="entry name" value="GDXG_lipolytic_enzyme"/>
</dbReference>
<proteinExistence type="predicted"/>
<gene>
    <name evidence="3" type="primary">KFase</name>
    <name evidence="3" type="ORF">Bhyg_04961</name>
</gene>
<reference evidence="3" key="1">
    <citation type="submission" date="2022-07" db="EMBL/GenBank/DDBJ databases">
        <authorList>
            <person name="Trinca V."/>
            <person name="Uliana J.V.C."/>
            <person name="Torres T.T."/>
            <person name="Ward R.J."/>
            <person name="Monesi N."/>
        </authorList>
    </citation>
    <scope>NUCLEOTIDE SEQUENCE</scope>
    <source>
        <strain evidence="3">HSMRA1968</strain>
        <tissue evidence="3">Whole embryos</tissue>
    </source>
</reference>
<name>A0A9Q0NGX7_9DIPT</name>
<sequence length="277" mass="31591">MDIALDKEYSPSMWSRRFSTGDKVLEFHVNFVTEESRRVREKFKYETISYGTKVNENFDIFGVDLPADAPIVVYVHGGYWQQLTKEVSAYCVDPLVSNGYKVVVVEYDLCPTVRLSDLVQQMAKCGAFILNELTFCGHSAGAHLILCMIDKLITTEVTVLPVTSLYLISGIYDLTDLQHTSINDANILSVDASNVEQLSPLKFNLSKWSYQVFRVNIYVAEDDSPTFIKQSLKLFSRMNDKTSKAKVRFVENCDHFDIVEKLSEKSFEITQDLINKK</sequence>
<dbReference type="SUPFAM" id="SSF53474">
    <property type="entry name" value="alpha/beta-Hydrolases"/>
    <property type="match status" value="1"/>
</dbReference>
<dbReference type="PANTHER" id="PTHR48081">
    <property type="entry name" value="AB HYDROLASE SUPERFAMILY PROTEIN C4A8.06C"/>
    <property type="match status" value="1"/>
</dbReference>
<dbReference type="Gene3D" id="3.40.50.1820">
    <property type="entry name" value="alpha/beta hydrolase"/>
    <property type="match status" value="1"/>
</dbReference>
<evidence type="ECO:0000313" key="4">
    <source>
        <dbReference type="Proteomes" id="UP001151699"/>
    </source>
</evidence>